<evidence type="ECO:0000313" key="2">
    <source>
        <dbReference type="EMBL" id="GAA2985368.1"/>
    </source>
</evidence>
<organism evidence="2 3">
    <name type="scientific">Streptosporangium longisporum</name>
    <dbReference type="NCBI Taxonomy" id="46187"/>
    <lineage>
        <taxon>Bacteria</taxon>
        <taxon>Bacillati</taxon>
        <taxon>Actinomycetota</taxon>
        <taxon>Actinomycetes</taxon>
        <taxon>Streptosporangiales</taxon>
        <taxon>Streptosporangiaceae</taxon>
        <taxon>Streptosporangium</taxon>
    </lineage>
</organism>
<accession>A0ABN3XPQ4</accession>
<feature type="region of interest" description="Disordered" evidence="1">
    <location>
        <begin position="1"/>
        <end position="67"/>
    </location>
</feature>
<dbReference type="Proteomes" id="UP001499930">
    <property type="component" value="Unassembled WGS sequence"/>
</dbReference>
<sequence>MSHSEPTSDQDVPLADRRADDQQDLHDEPDFADEFAPSPTDPAGQPEDDPNTAVHGEDEGYDRPTSS</sequence>
<feature type="compositionally biased region" description="Polar residues" evidence="1">
    <location>
        <begin position="1"/>
        <end position="10"/>
    </location>
</feature>
<evidence type="ECO:0000256" key="1">
    <source>
        <dbReference type="SAM" id="MobiDB-lite"/>
    </source>
</evidence>
<proteinExistence type="predicted"/>
<name>A0ABN3XPQ4_9ACTN</name>
<keyword evidence="3" id="KW-1185">Reference proteome</keyword>
<protein>
    <submittedName>
        <fullName evidence="2">Uncharacterized protein</fullName>
    </submittedName>
</protein>
<feature type="compositionally biased region" description="Basic and acidic residues" evidence="1">
    <location>
        <begin position="55"/>
        <end position="67"/>
    </location>
</feature>
<feature type="compositionally biased region" description="Basic and acidic residues" evidence="1">
    <location>
        <begin position="14"/>
        <end position="29"/>
    </location>
</feature>
<evidence type="ECO:0000313" key="3">
    <source>
        <dbReference type="Proteomes" id="UP001499930"/>
    </source>
</evidence>
<reference evidence="2 3" key="1">
    <citation type="journal article" date="2019" name="Int. J. Syst. Evol. Microbiol.">
        <title>The Global Catalogue of Microorganisms (GCM) 10K type strain sequencing project: providing services to taxonomists for standard genome sequencing and annotation.</title>
        <authorList>
            <consortium name="The Broad Institute Genomics Platform"/>
            <consortium name="The Broad Institute Genome Sequencing Center for Infectious Disease"/>
            <person name="Wu L."/>
            <person name="Ma J."/>
        </authorList>
    </citation>
    <scope>NUCLEOTIDE SEQUENCE [LARGE SCALE GENOMIC DNA]</scope>
    <source>
        <strain evidence="2 3">JCM 3106</strain>
    </source>
</reference>
<dbReference type="EMBL" id="BAAAWD010000002">
    <property type="protein sequence ID" value="GAA2985368.1"/>
    <property type="molecule type" value="Genomic_DNA"/>
</dbReference>
<gene>
    <name evidence="2" type="ORF">GCM10017559_01100</name>
</gene>
<comment type="caution">
    <text evidence="2">The sequence shown here is derived from an EMBL/GenBank/DDBJ whole genome shotgun (WGS) entry which is preliminary data.</text>
</comment>
<dbReference type="RefSeq" id="WP_344886780.1">
    <property type="nucleotide sequence ID" value="NZ_BAAAWD010000002.1"/>
</dbReference>